<feature type="domain" description="Co-chaperone DjlA N-terminal" evidence="2">
    <location>
        <begin position="29"/>
        <end position="144"/>
    </location>
</feature>
<reference evidence="3" key="1">
    <citation type="journal article" date="2022" name="ISME J.">
        <title>Identification of active gaseous-alkane degraders at natural gas seeps.</title>
        <authorList>
            <person name="Farhan Ul Haque M."/>
            <person name="Hernandez M."/>
            <person name="Crombie A.T."/>
            <person name="Murrell J.C."/>
        </authorList>
    </citation>
    <scope>NUCLEOTIDE SEQUENCE</scope>
    <source>
        <strain evidence="3">PC2</strain>
    </source>
</reference>
<dbReference type="CDD" id="cd07313">
    <property type="entry name" value="terB_like_2"/>
    <property type="match status" value="1"/>
</dbReference>
<dbReference type="InterPro" id="IPR029024">
    <property type="entry name" value="TerB-like"/>
</dbReference>
<evidence type="ECO:0000313" key="3">
    <source>
        <dbReference type="EMBL" id="MCI4681900.1"/>
    </source>
</evidence>
<dbReference type="RefSeq" id="WP_243065941.1">
    <property type="nucleotide sequence ID" value="NZ_JAIVFK010000003.1"/>
</dbReference>
<protein>
    <submittedName>
        <fullName evidence="3">TerB family tellurite resistance protein</fullName>
    </submittedName>
</protein>
<dbReference type="Gene3D" id="1.10.3680.10">
    <property type="entry name" value="TerB-like"/>
    <property type="match status" value="1"/>
</dbReference>
<organism evidence="3 4">
    <name type="scientific">Candidatus Rhodoblastus alkanivorans</name>
    <dbReference type="NCBI Taxonomy" id="2954117"/>
    <lineage>
        <taxon>Bacteria</taxon>
        <taxon>Pseudomonadati</taxon>
        <taxon>Pseudomonadota</taxon>
        <taxon>Alphaproteobacteria</taxon>
        <taxon>Hyphomicrobiales</taxon>
        <taxon>Rhodoblastaceae</taxon>
        <taxon>Rhodoblastus</taxon>
    </lineage>
</organism>
<accession>A0ABS9Z381</accession>
<dbReference type="InterPro" id="IPR007791">
    <property type="entry name" value="DjlA_N"/>
</dbReference>
<keyword evidence="4" id="KW-1185">Reference proteome</keyword>
<evidence type="ECO:0000313" key="4">
    <source>
        <dbReference type="Proteomes" id="UP001139104"/>
    </source>
</evidence>
<dbReference type="Pfam" id="PF05099">
    <property type="entry name" value="TerB"/>
    <property type="match status" value="1"/>
</dbReference>
<evidence type="ECO:0000259" key="2">
    <source>
        <dbReference type="Pfam" id="PF05099"/>
    </source>
</evidence>
<name>A0ABS9Z381_9HYPH</name>
<proteinExistence type="predicted"/>
<dbReference type="SUPFAM" id="SSF158682">
    <property type="entry name" value="TerB-like"/>
    <property type="match status" value="1"/>
</dbReference>
<gene>
    <name evidence="3" type="ORF">K2U94_03835</name>
</gene>
<dbReference type="EMBL" id="JAIVFP010000001">
    <property type="protein sequence ID" value="MCI4681900.1"/>
    <property type="molecule type" value="Genomic_DNA"/>
</dbReference>
<comment type="caution">
    <text evidence="3">The sequence shown here is derived from an EMBL/GenBank/DDBJ whole genome shotgun (WGS) entry which is preliminary data.</text>
</comment>
<dbReference type="Proteomes" id="UP001139104">
    <property type="component" value="Unassembled WGS sequence"/>
</dbReference>
<sequence length="173" mass="19752">MFERLRRFIDDLTGSEPVERDFGESELRVAAAALLVHVAEIDGFFTDSEKRALLLLLQQRFGLDVDSAERLLAEARERDRESVDLYGFTSVLKHSMSGPDRRRLVEMMWNIAYADGAVQEFEENIIWRVSELLNVPSCERLAMRRKVREEQGCDPDAPGPWDLDAPATAEVKP</sequence>
<evidence type="ECO:0000256" key="1">
    <source>
        <dbReference type="SAM" id="MobiDB-lite"/>
    </source>
</evidence>
<feature type="region of interest" description="Disordered" evidence="1">
    <location>
        <begin position="147"/>
        <end position="173"/>
    </location>
</feature>